<evidence type="ECO:0000313" key="1">
    <source>
        <dbReference type="EMBL" id="PVU89610.1"/>
    </source>
</evidence>
<accession>A0A2T9YBB2</accession>
<reference evidence="1 2" key="1">
    <citation type="journal article" date="2018" name="MBio">
        <title>Comparative Genomics Reveals the Core Gene Toolbox for the Fungus-Insect Symbiosis.</title>
        <authorList>
            <person name="Wang Y."/>
            <person name="Stata M."/>
            <person name="Wang W."/>
            <person name="Stajich J.E."/>
            <person name="White M.M."/>
            <person name="Moncalvo J.M."/>
        </authorList>
    </citation>
    <scope>NUCLEOTIDE SEQUENCE [LARGE SCALE GENOMIC DNA]</scope>
    <source>
        <strain evidence="1 2">SWE-8-4</strain>
    </source>
</reference>
<sequence>MNQDNLINLIGDLAEQVRLLRMENTETQKAVKQLQREENNTPQTELPHVVPRAPVADLIFFPELSEANPLAEEDFFRNPIEEMSIKSFVEFKIDIAPIVSYFQRLGPTNLLSLKDLTEKTCWLLAVCGFMRASDMHRIDDVRTTLSDTSVCFVIVAPKEKRQGRPIERPCEIKAHNNKLMCPVDAYRIYKQKVANVPCTSPHVNDNDIIINHLFRYIKDNSKPISVDSISRNIKSIAKLIVTNGKQIPKARAIGATLAASAEYRQT</sequence>
<comment type="caution">
    <text evidence="1">The sequence shown here is derived from an EMBL/GenBank/DDBJ whole genome shotgun (WGS) entry which is preliminary data.</text>
</comment>
<proteinExistence type="predicted"/>
<dbReference type="AlphaFoldDB" id="A0A2T9YBB2"/>
<name>A0A2T9YBB2_9FUNG</name>
<gene>
    <name evidence="1" type="ORF">BB561_005264</name>
</gene>
<protein>
    <submittedName>
        <fullName evidence="1">Uncharacterized protein</fullName>
    </submittedName>
</protein>
<dbReference type="Proteomes" id="UP000245383">
    <property type="component" value="Unassembled WGS sequence"/>
</dbReference>
<organism evidence="1 2">
    <name type="scientific">Smittium simulii</name>
    <dbReference type="NCBI Taxonomy" id="133385"/>
    <lineage>
        <taxon>Eukaryota</taxon>
        <taxon>Fungi</taxon>
        <taxon>Fungi incertae sedis</taxon>
        <taxon>Zoopagomycota</taxon>
        <taxon>Kickxellomycotina</taxon>
        <taxon>Harpellomycetes</taxon>
        <taxon>Harpellales</taxon>
        <taxon>Legeriomycetaceae</taxon>
        <taxon>Smittium</taxon>
    </lineage>
</organism>
<keyword evidence="2" id="KW-1185">Reference proteome</keyword>
<evidence type="ECO:0000313" key="2">
    <source>
        <dbReference type="Proteomes" id="UP000245383"/>
    </source>
</evidence>
<dbReference type="OrthoDB" id="2400069at2759"/>
<dbReference type="EMBL" id="MBFR01000306">
    <property type="protein sequence ID" value="PVU89610.1"/>
    <property type="molecule type" value="Genomic_DNA"/>
</dbReference>